<reference evidence="3 4" key="1">
    <citation type="journal article" date="2020" name="Microbiol. Resour. Announc.">
        <title>Draft Genome Sequence of a Cladosporium Species Isolated from the Mesophotic Ascidian Didemnum maculosum.</title>
        <authorList>
            <person name="Gioti A."/>
            <person name="Siaperas R."/>
            <person name="Nikolaivits E."/>
            <person name="Le Goff G."/>
            <person name="Ouazzani J."/>
            <person name="Kotoulas G."/>
            <person name="Topakas E."/>
        </authorList>
    </citation>
    <scope>NUCLEOTIDE SEQUENCE [LARGE SCALE GENOMIC DNA]</scope>
    <source>
        <strain evidence="3 4">TM138-S3</strain>
    </source>
</reference>
<keyword evidence="2" id="KW-0812">Transmembrane</keyword>
<feature type="transmembrane region" description="Helical" evidence="2">
    <location>
        <begin position="81"/>
        <end position="107"/>
    </location>
</feature>
<evidence type="ECO:0000313" key="4">
    <source>
        <dbReference type="Proteomes" id="UP000803884"/>
    </source>
</evidence>
<accession>A0AB34KHD1</accession>
<feature type="transmembrane region" description="Helical" evidence="2">
    <location>
        <begin position="380"/>
        <end position="400"/>
    </location>
</feature>
<feature type="transmembrane region" description="Helical" evidence="2">
    <location>
        <begin position="527"/>
        <end position="550"/>
    </location>
</feature>
<dbReference type="InterPro" id="IPR053018">
    <property type="entry name" value="Elsinochrome_Biosynth-Asso"/>
</dbReference>
<feature type="transmembrane region" description="Helical" evidence="2">
    <location>
        <begin position="484"/>
        <end position="507"/>
    </location>
</feature>
<protein>
    <recommendedName>
        <fullName evidence="5">Transmembrane protein</fullName>
    </recommendedName>
</protein>
<dbReference type="AlphaFoldDB" id="A0AB34KHD1"/>
<name>A0AB34KHD1_9PEZI</name>
<comment type="caution">
    <text evidence="3">The sequence shown here is derived from an EMBL/GenBank/DDBJ whole genome shotgun (WGS) entry which is preliminary data.</text>
</comment>
<organism evidence="3 4">
    <name type="scientific">Cladosporium halotolerans</name>
    <dbReference type="NCBI Taxonomy" id="1052096"/>
    <lineage>
        <taxon>Eukaryota</taxon>
        <taxon>Fungi</taxon>
        <taxon>Dikarya</taxon>
        <taxon>Ascomycota</taxon>
        <taxon>Pezizomycotina</taxon>
        <taxon>Dothideomycetes</taxon>
        <taxon>Dothideomycetidae</taxon>
        <taxon>Cladosporiales</taxon>
        <taxon>Cladosporiaceae</taxon>
        <taxon>Cladosporium</taxon>
    </lineage>
</organism>
<evidence type="ECO:0000256" key="2">
    <source>
        <dbReference type="SAM" id="Phobius"/>
    </source>
</evidence>
<evidence type="ECO:0008006" key="5">
    <source>
        <dbReference type="Google" id="ProtNLM"/>
    </source>
</evidence>
<dbReference type="RefSeq" id="XP_069227650.1">
    <property type="nucleotide sequence ID" value="XM_069375649.1"/>
</dbReference>
<feature type="transmembrane region" description="Helical" evidence="2">
    <location>
        <begin position="330"/>
        <end position="360"/>
    </location>
</feature>
<feature type="region of interest" description="Disordered" evidence="1">
    <location>
        <begin position="415"/>
        <end position="437"/>
    </location>
</feature>
<keyword evidence="4" id="KW-1185">Reference proteome</keyword>
<evidence type="ECO:0000256" key="1">
    <source>
        <dbReference type="SAM" id="MobiDB-lite"/>
    </source>
</evidence>
<keyword evidence="2" id="KW-0472">Membrane</keyword>
<sequence>MSLSFVATTTVIVTASVTSIYYNTTTFGAAPTNSLENGDYLTEDFVQIVEDLPQTCDSIYDLIIRNGSWNGNGNLESNPDIAGIGTILAFLLTAYAVLLIAGVSYFGGFLPAKFIRRVDEYMFKVHNDSQNNPWKEILEKTMLSLSDQQLVFGLAVLVAGFCEMVREDLSLYHWNMIVYLAWLSSSVHIASLTMLREMPKQSKKFRNIRVIGMLVLWALLVAASWPTRRSSEARLLRVPVRCLWSMRVWTQEETRPFLENLNFSWLLSLLMLFGTYVWKLLQLFASSDGWVRKYIRAKPEAAMERTMRCLARTDARAVWLRWPARKLVTVVYVIFVSVAEVAESFVACLIYLAFALPWGILNLFHNHAKIGHETRHGEAILTFGQLIPLFLLVLPLLELIESAIFSKCKLHAFRPSKSESSSEPSTPDVLKQQDRERSQKGYNNLTAALLANEPNSDSKLPKDGESRPHDPVVDHVTEAYAFKVLTWVFLLGCAVVSLAILAVGPVWDIIPEHDTISDSDNRGSRAPYMVTGLICAVFTWFAFAACITLCSRKLS</sequence>
<gene>
    <name evidence="3" type="ORF">WHR41_07044</name>
</gene>
<feature type="transmembrane region" description="Helical" evidence="2">
    <location>
        <begin position="263"/>
        <end position="285"/>
    </location>
</feature>
<feature type="transmembrane region" description="Helical" evidence="2">
    <location>
        <begin position="207"/>
        <end position="225"/>
    </location>
</feature>
<feature type="transmembrane region" description="Helical" evidence="2">
    <location>
        <begin position="172"/>
        <end position="195"/>
    </location>
</feature>
<dbReference type="PANTHER" id="PTHR37577:SF1">
    <property type="entry name" value="INTEGRAL MEMBRANE PROTEIN"/>
    <property type="match status" value="1"/>
</dbReference>
<keyword evidence="2" id="KW-1133">Transmembrane helix</keyword>
<dbReference type="EMBL" id="JAAQHG020000025">
    <property type="protein sequence ID" value="KAL1584544.1"/>
    <property type="molecule type" value="Genomic_DNA"/>
</dbReference>
<proteinExistence type="predicted"/>
<evidence type="ECO:0000313" key="3">
    <source>
        <dbReference type="EMBL" id="KAL1584544.1"/>
    </source>
</evidence>
<dbReference type="PANTHER" id="PTHR37577">
    <property type="entry name" value="INTEGRAL MEMBRANE PROTEIN"/>
    <property type="match status" value="1"/>
</dbReference>
<dbReference type="Proteomes" id="UP000803884">
    <property type="component" value="Unassembled WGS sequence"/>
</dbReference>
<dbReference type="GeneID" id="96008487"/>